<reference evidence="2 3" key="1">
    <citation type="journal article" date="2012" name="Science">
        <title>The Paleozoic origin of enzymatic lignin decomposition reconstructed from 31 fungal genomes.</title>
        <authorList>
            <person name="Floudas D."/>
            <person name="Binder M."/>
            <person name="Riley R."/>
            <person name="Barry K."/>
            <person name="Blanchette R.A."/>
            <person name="Henrissat B."/>
            <person name="Martinez A.T."/>
            <person name="Otillar R."/>
            <person name="Spatafora J.W."/>
            <person name="Yadav J.S."/>
            <person name="Aerts A."/>
            <person name="Benoit I."/>
            <person name="Boyd A."/>
            <person name="Carlson A."/>
            <person name="Copeland A."/>
            <person name="Coutinho P.M."/>
            <person name="de Vries R.P."/>
            <person name="Ferreira P."/>
            <person name="Findley K."/>
            <person name="Foster B."/>
            <person name="Gaskell J."/>
            <person name="Glotzer D."/>
            <person name="Gorecki P."/>
            <person name="Heitman J."/>
            <person name="Hesse C."/>
            <person name="Hori C."/>
            <person name="Igarashi K."/>
            <person name="Jurgens J.A."/>
            <person name="Kallen N."/>
            <person name="Kersten P."/>
            <person name="Kohler A."/>
            <person name="Kuees U."/>
            <person name="Kumar T.K.A."/>
            <person name="Kuo A."/>
            <person name="LaButti K."/>
            <person name="Larrondo L.F."/>
            <person name="Lindquist E."/>
            <person name="Ling A."/>
            <person name="Lombard V."/>
            <person name="Lucas S."/>
            <person name="Lundell T."/>
            <person name="Martin R."/>
            <person name="McLaughlin D.J."/>
            <person name="Morgenstern I."/>
            <person name="Morin E."/>
            <person name="Murat C."/>
            <person name="Nagy L.G."/>
            <person name="Nolan M."/>
            <person name="Ohm R.A."/>
            <person name="Patyshakuliyeva A."/>
            <person name="Rokas A."/>
            <person name="Ruiz-Duenas F.J."/>
            <person name="Sabat G."/>
            <person name="Salamov A."/>
            <person name="Samejima M."/>
            <person name="Schmutz J."/>
            <person name="Slot J.C."/>
            <person name="St John F."/>
            <person name="Stenlid J."/>
            <person name="Sun H."/>
            <person name="Sun S."/>
            <person name="Syed K."/>
            <person name="Tsang A."/>
            <person name="Wiebenga A."/>
            <person name="Young D."/>
            <person name="Pisabarro A."/>
            <person name="Eastwood D.C."/>
            <person name="Martin F."/>
            <person name="Cullen D."/>
            <person name="Grigoriev I.V."/>
            <person name="Hibbett D.S."/>
        </authorList>
    </citation>
    <scope>NUCLEOTIDE SEQUENCE</scope>
    <source>
        <strain evidence="3">FP-58527</strain>
    </source>
</reference>
<dbReference type="eggNOG" id="ENOG502QWMU">
    <property type="taxonomic scope" value="Eukaryota"/>
</dbReference>
<dbReference type="Proteomes" id="UP000015241">
    <property type="component" value="Unassembled WGS sequence"/>
</dbReference>
<sequence length="368" mass="41384">MEYALSSPGVGTSGSSRPSADRLQRPSLDASRPRSDPAAYTRPPADRTQPVKPLPLFRDGDDPPSISAPPQPSSSRLPQPSLQVPISLRGRSTSSPATSPSSDLPPKVNCSGFTKASKPCKRQIDRSALTMDSSTWYCHQHEPERLKNKKFRLPNGDFDDYKTFIPEYLSPNAQTNLRNLMESTISKADEDGYIYINQILDLDNYDPTKIILKAGRTVNPKQRNGQWWTQCPSTEKHIVYIHPSTNDTKAQRLNAAHLNPGPPGMCCHRLEAFVLVELGDLERYAQYLHPQFRDGTSDLTWADLDQSVRSRPRPVRTPCGDCNKTHKEIFTFTRLRSGPFAGKELENVIIPVINRWADFLFIQSIRNE</sequence>
<accession>S8ETR8</accession>
<gene>
    <name evidence="2" type="ORF">FOMPIDRAFT_1110105</name>
</gene>
<dbReference type="AlphaFoldDB" id="S8ETR8"/>
<dbReference type="EMBL" id="KE504122">
    <property type="protein sequence ID" value="EPT06224.1"/>
    <property type="molecule type" value="Genomic_DNA"/>
</dbReference>
<dbReference type="STRING" id="743788.S8ETR8"/>
<feature type="compositionally biased region" description="Low complexity" evidence="1">
    <location>
        <begin position="92"/>
        <end position="102"/>
    </location>
</feature>
<evidence type="ECO:0000313" key="2">
    <source>
        <dbReference type="EMBL" id="EPT06224.1"/>
    </source>
</evidence>
<feature type="compositionally biased region" description="Polar residues" evidence="1">
    <location>
        <begin position="9"/>
        <end position="18"/>
    </location>
</feature>
<dbReference type="InterPro" id="IPR053006">
    <property type="entry name" value="Meiosis_regulatory"/>
</dbReference>
<dbReference type="OrthoDB" id="2417614at2759"/>
<feature type="compositionally biased region" description="Low complexity" evidence="1">
    <location>
        <begin position="73"/>
        <end position="83"/>
    </location>
</feature>
<dbReference type="InParanoid" id="S8ETR8"/>
<dbReference type="PANTHER" id="PTHR28094:SF1">
    <property type="entry name" value="MEIOTICALLY UP-REGULATED GENE 113 PROTEIN"/>
    <property type="match status" value="1"/>
</dbReference>
<dbReference type="HOGENOM" id="CLU_020641_0_0_1"/>
<dbReference type="PANTHER" id="PTHR28094">
    <property type="entry name" value="MEIOTICALLY UP-REGULATED GENE 113 PROTEIN"/>
    <property type="match status" value="1"/>
</dbReference>
<evidence type="ECO:0000256" key="1">
    <source>
        <dbReference type="SAM" id="MobiDB-lite"/>
    </source>
</evidence>
<organism evidence="2 3">
    <name type="scientific">Fomitopsis schrenkii</name>
    <name type="common">Brown rot fungus</name>
    <dbReference type="NCBI Taxonomy" id="2126942"/>
    <lineage>
        <taxon>Eukaryota</taxon>
        <taxon>Fungi</taxon>
        <taxon>Dikarya</taxon>
        <taxon>Basidiomycota</taxon>
        <taxon>Agaricomycotina</taxon>
        <taxon>Agaricomycetes</taxon>
        <taxon>Polyporales</taxon>
        <taxon>Fomitopsis</taxon>
    </lineage>
</organism>
<keyword evidence="3" id="KW-1185">Reference proteome</keyword>
<proteinExistence type="predicted"/>
<evidence type="ECO:0000313" key="3">
    <source>
        <dbReference type="Proteomes" id="UP000015241"/>
    </source>
</evidence>
<protein>
    <submittedName>
        <fullName evidence="2">Uncharacterized protein</fullName>
    </submittedName>
</protein>
<feature type="region of interest" description="Disordered" evidence="1">
    <location>
        <begin position="1"/>
        <end position="117"/>
    </location>
</feature>
<name>S8ETR8_FOMSC</name>